<keyword evidence="2" id="KW-1185">Reference proteome</keyword>
<dbReference type="Gene3D" id="1.20.1440.60">
    <property type="entry name" value="23S rRNA-intervening sequence"/>
    <property type="match status" value="1"/>
</dbReference>
<dbReference type="SUPFAM" id="SSF158446">
    <property type="entry name" value="IVS-encoded protein-like"/>
    <property type="match status" value="1"/>
</dbReference>
<dbReference type="PANTHER" id="PTHR38471:SF2">
    <property type="entry name" value="FOUR HELIX BUNDLE PROTEIN"/>
    <property type="match status" value="1"/>
</dbReference>
<dbReference type="PIRSF" id="PIRSF035652">
    <property type="entry name" value="CHP02436"/>
    <property type="match status" value="1"/>
</dbReference>
<dbReference type="Pfam" id="PF05635">
    <property type="entry name" value="23S_rRNA_IVP"/>
    <property type="match status" value="1"/>
</dbReference>
<dbReference type="Proteomes" id="UP000254808">
    <property type="component" value="Chromosome"/>
</dbReference>
<sequence length="120" mass="13856">MNHGLNNNIYNKAYKFAVQIVFLYKKLIGMHKEYAKGRQILRSGTSIGANIAEANGAISKAVFNAKMYISYKESLEVKFWLNLLLDTGYLQKEQFEKLFQDADELSKILYTIVRRAEQKP</sequence>
<name>A0A345UG25_9BACT</name>
<reference evidence="1 2" key="1">
    <citation type="submission" date="2018-03" db="EMBL/GenBank/DDBJ databases">
        <title>Phenotypic and genomic properties of Cyclonatronum proteinivorum gen. nov., sp. nov., a haloalkaliphilic bacteroidete from soda lakes possessing Na+-translocating rhodopsin.</title>
        <authorList>
            <person name="Toshchakov S.V."/>
            <person name="Korzhenkov A."/>
            <person name="Samarov N.I."/>
            <person name="Kublanov I.V."/>
            <person name="Muntyan M.S."/>
            <person name="Sorokin D.Y."/>
        </authorList>
    </citation>
    <scope>NUCLEOTIDE SEQUENCE [LARGE SCALE GENOMIC DNA]</scope>
    <source>
        <strain evidence="1 2">Omega</strain>
    </source>
</reference>
<dbReference type="InterPro" id="IPR012657">
    <property type="entry name" value="23S_rRNA-intervening_sequence"/>
</dbReference>
<gene>
    <name evidence="1" type="ORF">CYPRO_0139</name>
</gene>
<organism evidence="1 2">
    <name type="scientific">Cyclonatronum proteinivorum</name>
    <dbReference type="NCBI Taxonomy" id="1457365"/>
    <lineage>
        <taxon>Bacteria</taxon>
        <taxon>Pseudomonadati</taxon>
        <taxon>Balneolota</taxon>
        <taxon>Balneolia</taxon>
        <taxon>Balneolales</taxon>
        <taxon>Cyclonatronaceae</taxon>
        <taxon>Cyclonatronum</taxon>
    </lineage>
</organism>
<dbReference type="InterPro" id="IPR036583">
    <property type="entry name" value="23S_rRNA_IVS_sf"/>
</dbReference>
<dbReference type="PANTHER" id="PTHR38471">
    <property type="entry name" value="FOUR HELIX BUNDLE PROTEIN"/>
    <property type="match status" value="1"/>
</dbReference>
<protein>
    <submittedName>
        <fullName evidence="1">Four helix bundle protein</fullName>
    </submittedName>
</protein>
<dbReference type="RefSeq" id="WP_240644800.1">
    <property type="nucleotide sequence ID" value="NZ_CP027806.1"/>
</dbReference>
<accession>A0A345UG25</accession>
<evidence type="ECO:0000313" key="2">
    <source>
        <dbReference type="Proteomes" id="UP000254808"/>
    </source>
</evidence>
<dbReference type="EMBL" id="CP027806">
    <property type="protein sequence ID" value="AXI99426.1"/>
    <property type="molecule type" value="Genomic_DNA"/>
</dbReference>
<dbReference type="KEGG" id="cprv:CYPRO_0139"/>
<proteinExistence type="predicted"/>
<evidence type="ECO:0000313" key="1">
    <source>
        <dbReference type="EMBL" id="AXI99426.1"/>
    </source>
</evidence>
<dbReference type="NCBIfam" id="TIGR02436">
    <property type="entry name" value="four helix bundle protein"/>
    <property type="match status" value="1"/>
</dbReference>
<dbReference type="AlphaFoldDB" id="A0A345UG25"/>